<dbReference type="EMBL" id="JACGWN010000013">
    <property type="protein sequence ID" value="KAL0411221.1"/>
    <property type="molecule type" value="Genomic_DNA"/>
</dbReference>
<organism evidence="1">
    <name type="scientific">Sesamum latifolium</name>
    <dbReference type="NCBI Taxonomy" id="2727402"/>
    <lineage>
        <taxon>Eukaryota</taxon>
        <taxon>Viridiplantae</taxon>
        <taxon>Streptophyta</taxon>
        <taxon>Embryophyta</taxon>
        <taxon>Tracheophyta</taxon>
        <taxon>Spermatophyta</taxon>
        <taxon>Magnoliopsida</taxon>
        <taxon>eudicotyledons</taxon>
        <taxon>Gunneridae</taxon>
        <taxon>Pentapetalae</taxon>
        <taxon>asterids</taxon>
        <taxon>lamiids</taxon>
        <taxon>Lamiales</taxon>
        <taxon>Pedaliaceae</taxon>
        <taxon>Sesamum</taxon>
    </lineage>
</organism>
<comment type="caution">
    <text evidence="1">The sequence shown here is derived from an EMBL/GenBank/DDBJ whole genome shotgun (WGS) entry which is preliminary data.</text>
</comment>
<gene>
    <name evidence="1" type="ORF">Slati_3711800</name>
</gene>
<name>A0AAW2U6I9_9LAMI</name>
<dbReference type="AlphaFoldDB" id="A0AAW2U6I9"/>
<protein>
    <submittedName>
        <fullName evidence="1">Uncharacterized protein</fullName>
    </submittedName>
</protein>
<sequence length="100" mass="11039">MEGPPEVLVGGSPVFCLLVVPELGLPLLPLPLGPLHQTVWPHVEGLSQIRAPEGRRRLSAEYLLIRPGIIPLWMYLKTCSDEVDQLQGPRPSEGEVLELK</sequence>
<reference evidence="1" key="2">
    <citation type="journal article" date="2024" name="Plant">
        <title>Genomic evolution and insights into agronomic trait innovations of Sesamum species.</title>
        <authorList>
            <person name="Miao H."/>
            <person name="Wang L."/>
            <person name="Qu L."/>
            <person name="Liu H."/>
            <person name="Sun Y."/>
            <person name="Le M."/>
            <person name="Wang Q."/>
            <person name="Wei S."/>
            <person name="Zheng Y."/>
            <person name="Lin W."/>
            <person name="Duan Y."/>
            <person name="Cao H."/>
            <person name="Xiong S."/>
            <person name="Wang X."/>
            <person name="Wei L."/>
            <person name="Li C."/>
            <person name="Ma Q."/>
            <person name="Ju M."/>
            <person name="Zhao R."/>
            <person name="Li G."/>
            <person name="Mu C."/>
            <person name="Tian Q."/>
            <person name="Mei H."/>
            <person name="Zhang T."/>
            <person name="Gao T."/>
            <person name="Zhang H."/>
        </authorList>
    </citation>
    <scope>NUCLEOTIDE SEQUENCE</scope>
    <source>
        <strain evidence="1">KEN1</strain>
    </source>
</reference>
<accession>A0AAW2U6I9</accession>
<proteinExistence type="predicted"/>
<reference evidence="1" key="1">
    <citation type="submission" date="2020-06" db="EMBL/GenBank/DDBJ databases">
        <authorList>
            <person name="Li T."/>
            <person name="Hu X."/>
            <person name="Zhang T."/>
            <person name="Song X."/>
            <person name="Zhang H."/>
            <person name="Dai N."/>
            <person name="Sheng W."/>
            <person name="Hou X."/>
            <person name="Wei L."/>
        </authorList>
    </citation>
    <scope>NUCLEOTIDE SEQUENCE</scope>
    <source>
        <strain evidence="1">KEN1</strain>
        <tissue evidence="1">Leaf</tissue>
    </source>
</reference>
<evidence type="ECO:0000313" key="1">
    <source>
        <dbReference type="EMBL" id="KAL0411221.1"/>
    </source>
</evidence>